<sequence length="255" mass="28229">MECRNTLTEIKVLKAQPKQMLVICRDNGTPSRSASADVHLALLDVNDCIPLFSQSAYNFTVVEDYSTAFQGQRLVGSIRATDCDGPEFNHVVYLLLNSYHLFSIDSEGRIFTTRSLDREQEPVYELQVVATDGPIGNANSDERAYNSEALLLSTPYNSVTATVSVIVQDLNDNPPHFVHPANTSIPIRVSFQEDVGFVLTRMVAIDPDNGNNGTISYRVIRGNRHGIFKLGEHSGDLYIGKKMIPEQVVSQSSYA</sequence>
<reference evidence="9" key="1">
    <citation type="submission" date="2017-02" db="UniProtKB">
        <authorList>
            <consortium name="WormBaseParasite"/>
        </authorList>
    </citation>
    <scope>IDENTIFICATION</scope>
</reference>
<dbReference type="GO" id="GO:0008013">
    <property type="term" value="F:beta-catenin binding"/>
    <property type="evidence" value="ECO:0007669"/>
    <property type="project" value="TreeGrafter"/>
</dbReference>
<organism evidence="9">
    <name type="scientific">Hydatigena taeniaeformis</name>
    <name type="common">Feline tapeworm</name>
    <name type="synonym">Taenia taeniaeformis</name>
    <dbReference type="NCBI Taxonomy" id="6205"/>
    <lineage>
        <taxon>Eukaryota</taxon>
        <taxon>Metazoa</taxon>
        <taxon>Spiralia</taxon>
        <taxon>Lophotrochozoa</taxon>
        <taxon>Platyhelminthes</taxon>
        <taxon>Cestoda</taxon>
        <taxon>Eucestoda</taxon>
        <taxon>Cyclophyllidea</taxon>
        <taxon>Taeniidae</taxon>
        <taxon>Hydatigera</taxon>
    </lineage>
</organism>
<dbReference type="InterPro" id="IPR020894">
    <property type="entry name" value="Cadherin_CS"/>
</dbReference>
<dbReference type="InterPro" id="IPR015919">
    <property type="entry name" value="Cadherin-like_sf"/>
</dbReference>
<dbReference type="PANTHER" id="PTHR24027:SF438">
    <property type="entry name" value="CADHERIN 23"/>
    <property type="match status" value="1"/>
</dbReference>
<dbReference type="PROSITE" id="PS50268">
    <property type="entry name" value="CADHERIN_2"/>
    <property type="match status" value="2"/>
</dbReference>
<comment type="subcellular location">
    <subcellularLocation>
        <location evidence="1">Membrane</location>
    </subcellularLocation>
</comment>
<keyword evidence="4" id="KW-0472">Membrane</keyword>
<keyword evidence="8" id="KW-1185">Reference proteome</keyword>
<dbReference type="GO" id="GO:0005509">
    <property type="term" value="F:calcium ion binding"/>
    <property type="evidence" value="ECO:0007669"/>
    <property type="project" value="UniProtKB-UniRule"/>
</dbReference>
<dbReference type="WBParaSite" id="TTAC_0000353601-mRNA-1">
    <property type="protein sequence ID" value="TTAC_0000353601-mRNA-1"/>
    <property type="gene ID" value="TTAC_0000353601"/>
</dbReference>
<dbReference type="OrthoDB" id="6252026at2759"/>
<keyword evidence="3 5" id="KW-0106">Calcium</keyword>
<dbReference type="PROSITE" id="PS00232">
    <property type="entry name" value="CADHERIN_1"/>
    <property type="match status" value="1"/>
</dbReference>
<keyword evidence="2" id="KW-0677">Repeat</keyword>
<dbReference type="GO" id="GO:0016477">
    <property type="term" value="P:cell migration"/>
    <property type="evidence" value="ECO:0007669"/>
    <property type="project" value="TreeGrafter"/>
</dbReference>
<dbReference type="PANTHER" id="PTHR24027">
    <property type="entry name" value="CADHERIN-23"/>
    <property type="match status" value="1"/>
</dbReference>
<name>A0A0R3WRZ6_HYDTA</name>
<evidence type="ECO:0000313" key="9">
    <source>
        <dbReference type="WBParaSite" id="TTAC_0000353601-mRNA-1"/>
    </source>
</evidence>
<evidence type="ECO:0000313" key="8">
    <source>
        <dbReference type="Proteomes" id="UP000274429"/>
    </source>
</evidence>
<evidence type="ECO:0000259" key="6">
    <source>
        <dbReference type="PROSITE" id="PS50268"/>
    </source>
</evidence>
<dbReference type="Pfam" id="PF00028">
    <property type="entry name" value="Cadherin"/>
    <property type="match status" value="2"/>
</dbReference>
<dbReference type="InterPro" id="IPR002126">
    <property type="entry name" value="Cadherin-like_dom"/>
</dbReference>
<reference evidence="7 8" key="2">
    <citation type="submission" date="2018-11" db="EMBL/GenBank/DDBJ databases">
        <authorList>
            <consortium name="Pathogen Informatics"/>
        </authorList>
    </citation>
    <scope>NUCLEOTIDE SEQUENCE [LARGE SCALE GENOMIC DNA]</scope>
</reference>
<dbReference type="STRING" id="6205.A0A0R3WRZ6"/>
<evidence type="ECO:0000256" key="4">
    <source>
        <dbReference type="ARBA" id="ARBA00023136"/>
    </source>
</evidence>
<evidence type="ECO:0000256" key="1">
    <source>
        <dbReference type="ARBA" id="ARBA00004370"/>
    </source>
</evidence>
<dbReference type="AlphaFoldDB" id="A0A0R3WRZ6"/>
<protein>
    <submittedName>
        <fullName evidence="9">CA domain-containing protein</fullName>
    </submittedName>
</protein>
<dbReference type="SMART" id="SM00112">
    <property type="entry name" value="CA"/>
    <property type="match status" value="1"/>
</dbReference>
<dbReference type="EMBL" id="UYWX01002576">
    <property type="protein sequence ID" value="VDM22798.1"/>
    <property type="molecule type" value="Genomic_DNA"/>
</dbReference>
<evidence type="ECO:0000256" key="2">
    <source>
        <dbReference type="ARBA" id="ARBA00022737"/>
    </source>
</evidence>
<dbReference type="Gene3D" id="2.60.40.60">
    <property type="entry name" value="Cadherins"/>
    <property type="match status" value="3"/>
</dbReference>
<evidence type="ECO:0000313" key="7">
    <source>
        <dbReference type="EMBL" id="VDM22798.1"/>
    </source>
</evidence>
<dbReference type="CDD" id="cd11304">
    <property type="entry name" value="Cadherin_repeat"/>
    <property type="match status" value="3"/>
</dbReference>
<dbReference type="Proteomes" id="UP000274429">
    <property type="component" value="Unassembled WGS sequence"/>
</dbReference>
<feature type="domain" description="Cadherin" evidence="6">
    <location>
        <begin position="181"/>
        <end position="254"/>
    </location>
</feature>
<dbReference type="GO" id="GO:0045296">
    <property type="term" value="F:cadherin binding"/>
    <property type="evidence" value="ECO:0007669"/>
    <property type="project" value="TreeGrafter"/>
</dbReference>
<dbReference type="SUPFAM" id="SSF49313">
    <property type="entry name" value="Cadherin-like"/>
    <property type="match status" value="2"/>
</dbReference>
<accession>A0A0R3WRZ6</accession>
<evidence type="ECO:0000256" key="3">
    <source>
        <dbReference type="ARBA" id="ARBA00022837"/>
    </source>
</evidence>
<dbReference type="GO" id="GO:0016342">
    <property type="term" value="C:catenin complex"/>
    <property type="evidence" value="ECO:0007669"/>
    <property type="project" value="TreeGrafter"/>
</dbReference>
<proteinExistence type="predicted"/>
<feature type="domain" description="Cadherin" evidence="6">
    <location>
        <begin position="53"/>
        <end position="177"/>
    </location>
</feature>
<evidence type="ECO:0000256" key="5">
    <source>
        <dbReference type="PROSITE-ProRule" id="PRU00043"/>
    </source>
</evidence>
<dbReference type="PRINTS" id="PR00205">
    <property type="entry name" value="CADHERIN"/>
</dbReference>
<gene>
    <name evidence="7" type="ORF">TTAC_LOCUS3521</name>
</gene>
<dbReference type="InterPro" id="IPR039808">
    <property type="entry name" value="Cadherin"/>
</dbReference>
<dbReference type="GO" id="GO:0007156">
    <property type="term" value="P:homophilic cell adhesion via plasma membrane adhesion molecules"/>
    <property type="evidence" value="ECO:0007669"/>
    <property type="project" value="InterPro"/>
</dbReference>